<proteinExistence type="predicted"/>
<dbReference type="Proteomes" id="UP001151760">
    <property type="component" value="Unassembled WGS sequence"/>
</dbReference>
<protein>
    <submittedName>
        <fullName evidence="1">Uncharacterized protein</fullName>
    </submittedName>
</protein>
<reference evidence="1" key="1">
    <citation type="journal article" date="2022" name="Int. J. Mol. Sci.">
        <title>Draft Genome of Tanacetum Coccineum: Genomic Comparison of Closely Related Tanacetum-Family Plants.</title>
        <authorList>
            <person name="Yamashiro T."/>
            <person name="Shiraishi A."/>
            <person name="Nakayama K."/>
            <person name="Satake H."/>
        </authorList>
    </citation>
    <scope>NUCLEOTIDE SEQUENCE</scope>
</reference>
<reference evidence="1" key="2">
    <citation type="submission" date="2022-01" db="EMBL/GenBank/DDBJ databases">
        <authorList>
            <person name="Yamashiro T."/>
            <person name="Shiraishi A."/>
            <person name="Satake H."/>
            <person name="Nakayama K."/>
        </authorList>
    </citation>
    <scope>NUCLEOTIDE SEQUENCE</scope>
</reference>
<dbReference type="EMBL" id="BQNB010019606">
    <property type="protein sequence ID" value="GJT87085.1"/>
    <property type="molecule type" value="Genomic_DNA"/>
</dbReference>
<sequence>MSTLKQTSDEYHQESSITIQHCSFFISTMDLYGHTLKEDGSGALSDVCEGVSSAPKRSTVIRFRIPQRRSTRLTPPALVPTVDKAYEMILQDTLQVSLAE</sequence>
<accession>A0ABQ5HH57</accession>
<evidence type="ECO:0000313" key="2">
    <source>
        <dbReference type="Proteomes" id="UP001151760"/>
    </source>
</evidence>
<name>A0ABQ5HH57_9ASTR</name>
<evidence type="ECO:0000313" key="1">
    <source>
        <dbReference type="EMBL" id="GJT87085.1"/>
    </source>
</evidence>
<gene>
    <name evidence="1" type="ORF">Tco_1068802</name>
</gene>
<organism evidence="1 2">
    <name type="scientific">Tanacetum coccineum</name>
    <dbReference type="NCBI Taxonomy" id="301880"/>
    <lineage>
        <taxon>Eukaryota</taxon>
        <taxon>Viridiplantae</taxon>
        <taxon>Streptophyta</taxon>
        <taxon>Embryophyta</taxon>
        <taxon>Tracheophyta</taxon>
        <taxon>Spermatophyta</taxon>
        <taxon>Magnoliopsida</taxon>
        <taxon>eudicotyledons</taxon>
        <taxon>Gunneridae</taxon>
        <taxon>Pentapetalae</taxon>
        <taxon>asterids</taxon>
        <taxon>campanulids</taxon>
        <taxon>Asterales</taxon>
        <taxon>Asteraceae</taxon>
        <taxon>Asteroideae</taxon>
        <taxon>Anthemideae</taxon>
        <taxon>Anthemidinae</taxon>
        <taxon>Tanacetum</taxon>
    </lineage>
</organism>
<keyword evidence="2" id="KW-1185">Reference proteome</keyword>
<comment type="caution">
    <text evidence="1">The sequence shown here is derived from an EMBL/GenBank/DDBJ whole genome shotgun (WGS) entry which is preliminary data.</text>
</comment>